<proteinExistence type="predicted"/>
<protein>
    <submittedName>
        <fullName evidence="1">Uncharacterized protein</fullName>
    </submittedName>
</protein>
<evidence type="ECO:0000313" key="2">
    <source>
        <dbReference type="Proteomes" id="UP000265716"/>
    </source>
</evidence>
<name>A0A397CB41_APHAT</name>
<evidence type="ECO:0000313" key="1">
    <source>
        <dbReference type="EMBL" id="RHY42288.1"/>
    </source>
</evidence>
<sequence length="222" mass="24818">MQNPRSIETVQQKEDYERHQRLELLKVQKDLRQANAMYRGGGSSLQDELVRRLHHDSFEWVSRSRESSFEVVSRNGSFDLCEEPEAEPYVVVVNAPANSPSTPQQACTELEDQNVAASDATSLFVQRLVADMIETAVAQCLVSRVVKAAAVDYSDRWIAAGTRSMESADMEIKCRHAALATEALAAFYAARAQKKLVRSEANRYDCFKSSATHCGCAEVPRR</sequence>
<comment type="caution">
    <text evidence="1">The sequence shown here is derived from an EMBL/GenBank/DDBJ whole genome shotgun (WGS) entry which is preliminary data.</text>
</comment>
<organism evidence="1 2">
    <name type="scientific">Aphanomyces astaci</name>
    <name type="common">Crayfish plague agent</name>
    <dbReference type="NCBI Taxonomy" id="112090"/>
    <lineage>
        <taxon>Eukaryota</taxon>
        <taxon>Sar</taxon>
        <taxon>Stramenopiles</taxon>
        <taxon>Oomycota</taxon>
        <taxon>Saprolegniomycetes</taxon>
        <taxon>Saprolegniales</taxon>
        <taxon>Verrucalvaceae</taxon>
        <taxon>Aphanomyces</taxon>
    </lineage>
</organism>
<accession>A0A397CB41</accession>
<gene>
    <name evidence="1" type="ORF">DYB38_000127</name>
</gene>
<dbReference type="VEuPathDB" id="FungiDB:H257_01597"/>
<reference evidence="1 2" key="1">
    <citation type="submission" date="2018-08" db="EMBL/GenBank/DDBJ databases">
        <title>Aphanomyces genome sequencing and annotation.</title>
        <authorList>
            <person name="Minardi D."/>
            <person name="Oidtmann B."/>
            <person name="Van Der Giezen M."/>
            <person name="Studholme D.J."/>
        </authorList>
    </citation>
    <scope>NUCLEOTIDE SEQUENCE [LARGE SCALE GENOMIC DNA]</scope>
    <source>
        <strain evidence="1 2">SA</strain>
    </source>
</reference>
<dbReference type="AlphaFoldDB" id="A0A397CB41"/>
<dbReference type="Proteomes" id="UP000265716">
    <property type="component" value="Unassembled WGS sequence"/>
</dbReference>
<dbReference type="EMBL" id="QUTC01008970">
    <property type="protein sequence ID" value="RHY42288.1"/>
    <property type="molecule type" value="Genomic_DNA"/>
</dbReference>